<keyword evidence="8" id="KW-1185">Reference proteome</keyword>
<keyword evidence="5" id="KW-0456">Lyase</keyword>
<name>V7C032_PHAVU</name>
<protein>
    <submittedName>
        <fullName evidence="7">Uncharacterized protein</fullName>
    </submittedName>
</protein>
<keyword evidence="2" id="KW-0540">Nuclease</keyword>
<evidence type="ECO:0000256" key="4">
    <source>
        <dbReference type="ARBA" id="ARBA00022801"/>
    </source>
</evidence>
<comment type="similarity">
    <text evidence="1 6">Belongs to the RNase T2 family.</text>
</comment>
<dbReference type="Pfam" id="PF00445">
    <property type="entry name" value="Ribonuclease_T2"/>
    <property type="match status" value="1"/>
</dbReference>
<organism evidence="7 8">
    <name type="scientific">Phaseolus vulgaris</name>
    <name type="common">Kidney bean</name>
    <name type="synonym">French bean</name>
    <dbReference type="NCBI Taxonomy" id="3885"/>
    <lineage>
        <taxon>Eukaryota</taxon>
        <taxon>Viridiplantae</taxon>
        <taxon>Streptophyta</taxon>
        <taxon>Embryophyta</taxon>
        <taxon>Tracheophyta</taxon>
        <taxon>Spermatophyta</taxon>
        <taxon>Magnoliopsida</taxon>
        <taxon>eudicotyledons</taxon>
        <taxon>Gunneridae</taxon>
        <taxon>Pentapetalae</taxon>
        <taxon>rosids</taxon>
        <taxon>fabids</taxon>
        <taxon>Fabales</taxon>
        <taxon>Fabaceae</taxon>
        <taxon>Papilionoideae</taxon>
        <taxon>50 kb inversion clade</taxon>
        <taxon>NPAAA clade</taxon>
        <taxon>indigoferoid/millettioid clade</taxon>
        <taxon>Phaseoleae</taxon>
        <taxon>Phaseolus</taxon>
    </lineage>
</organism>
<evidence type="ECO:0000256" key="6">
    <source>
        <dbReference type="RuleBase" id="RU004328"/>
    </source>
</evidence>
<dbReference type="eggNOG" id="KOG1642">
    <property type="taxonomic scope" value="Eukaryota"/>
</dbReference>
<evidence type="ECO:0000256" key="5">
    <source>
        <dbReference type="ARBA" id="ARBA00023239"/>
    </source>
</evidence>
<dbReference type="AlphaFoldDB" id="V7C032"/>
<reference evidence="8" key="1">
    <citation type="journal article" date="2014" name="Nat. Genet.">
        <title>A reference genome for common bean and genome-wide analysis of dual domestications.</title>
        <authorList>
            <person name="Schmutz J."/>
            <person name="McClean P.E."/>
            <person name="Mamidi S."/>
            <person name="Wu G.A."/>
            <person name="Cannon S.B."/>
            <person name="Grimwood J."/>
            <person name="Jenkins J."/>
            <person name="Shu S."/>
            <person name="Song Q."/>
            <person name="Chavarro C."/>
            <person name="Torres-Torres M."/>
            <person name="Geffroy V."/>
            <person name="Moghaddam S.M."/>
            <person name="Gao D."/>
            <person name="Abernathy B."/>
            <person name="Barry K."/>
            <person name="Blair M."/>
            <person name="Brick M.A."/>
            <person name="Chovatia M."/>
            <person name="Gepts P."/>
            <person name="Goodstein D.M."/>
            <person name="Gonzales M."/>
            <person name="Hellsten U."/>
            <person name="Hyten D.L."/>
            <person name="Jia G."/>
            <person name="Kelly J.D."/>
            <person name="Kudrna D."/>
            <person name="Lee R."/>
            <person name="Richard M.M."/>
            <person name="Miklas P.N."/>
            <person name="Osorno J.M."/>
            <person name="Rodrigues J."/>
            <person name="Thareau V."/>
            <person name="Urrea C.A."/>
            <person name="Wang M."/>
            <person name="Yu Y."/>
            <person name="Zhang M."/>
            <person name="Wing R.A."/>
            <person name="Cregan P.B."/>
            <person name="Rokhsar D.S."/>
            <person name="Jackson S.A."/>
        </authorList>
    </citation>
    <scope>NUCLEOTIDE SEQUENCE [LARGE SCALE GENOMIC DNA]</scope>
    <source>
        <strain evidence="8">cv. G19833</strain>
    </source>
</reference>
<gene>
    <name evidence="7" type="ORF">PHAVU_004G056100g</name>
</gene>
<dbReference type="OMA" id="THVTNCK"/>
<dbReference type="Proteomes" id="UP000000226">
    <property type="component" value="Chromosome 4"/>
</dbReference>
<accession>V7C032</accession>
<sequence>MKFTIHCVWPSTNFIPQTGNCRNQTLPHMGGIESQLKQDWPNYLNTNYSKFWSSEWDKHGTCSYMMPCYFFMLALDIYAINYLQAYLNNASILSGSNYNRNRIISTISRFVGVKPEVVCSKTSPNHVIEIRLCLNTNHILQYINCPSQWFARGKGQYVNFLQ</sequence>
<dbReference type="GO" id="GO:0016787">
    <property type="term" value="F:hydrolase activity"/>
    <property type="evidence" value="ECO:0007669"/>
    <property type="project" value="UniProtKB-KW"/>
</dbReference>
<evidence type="ECO:0000256" key="3">
    <source>
        <dbReference type="ARBA" id="ARBA00022759"/>
    </source>
</evidence>
<dbReference type="InterPro" id="IPR001568">
    <property type="entry name" value="RNase_T2-like"/>
</dbReference>
<dbReference type="GO" id="GO:0033897">
    <property type="term" value="F:ribonuclease T2 activity"/>
    <property type="evidence" value="ECO:0007669"/>
    <property type="project" value="InterPro"/>
</dbReference>
<evidence type="ECO:0000313" key="8">
    <source>
        <dbReference type="Proteomes" id="UP000000226"/>
    </source>
</evidence>
<proteinExistence type="inferred from homology"/>
<dbReference type="PANTHER" id="PTHR11240:SF75">
    <property type="entry name" value="RIBONUCLEASE 3"/>
    <property type="match status" value="1"/>
</dbReference>
<dbReference type="GO" id="GO:0005576">
    <property type="term" value="C:extracellular region"/>
    <property type="evidence" value="ECO:0007669"/>
    <property type="project" value="TreeGrafter"/>
</dbReference>
<evidence type="ECO:0000256" key="1">
    <source>
        <dbReference type="ARBA" id="ARBA00007469"/>
    </source>
</evidence>
<evidence type="ECO:0000313" key="7">
    <source>
        <dbReference type="EMBL" id="ESW23542.1"/>
    </source>
</evidence>
<dbReference type="OrthoDB" id="1898737at2759"/>
<dbReference type="Gramene" id="ESW23542">
    <property type="protein sequence ID" value="ESW23542"/>
    <property type="gene ID" value="PHAVU_004G056100g"/>
</dbReference>
<dbReference type="InterPro" id="IPR036430">
    <property type="entry name" value="RNase_T2-like_sf"/>
</dbReference>
<evidence type="ECO:0000256" key="2">
    <source>
        <dbReference type="ARBA" id="ARBA00022722"/>
    </source>
</evidence>
<dbReference type="GO" id="GO:0006401">
    <property type="term" value="P:RNA catabolic process"/>
    <property type="evidence" value="ECO:0007669"/>
    <property type="project" value="TreeGrafter"/>
</dbReference>
<keyword evidence="3" id="KW-0255">Endonuclease</keyword>
<dbReference type="Gene3D" id="3.90.730.10">
    <property type="entry name" value="Ribonuclease T2-like"/>
    <property type="match status" value="1"/>
</dbReference>
<dbReference type="GO" id="GO:0003723">
    <property type="term" value="F:RNA binding"/>
    <property type="evidence" value="ECO:0007669"/>
    <property type="project" value="InterPro"/>
</dbReference>
<dbReference type="SMR" id="V7C032"/>
<keyword evidence="4" id="KW-0378">Hydrolase</keyword>
<dbReference type="EMBL" id="CM002291">
    <property type="protein sequence ID" value="ESW23542.1"/>
    <property type="molecule type" value="Genomic_DNA"/>
</dbReference>
<dbReference type="SUPFAM" id="SSF55895">
    <property type="entry name" value="Ribonuclease Rh-like"/>
    <property type="match status" value="1"/>
</dbReference>
<dbReference type="PANTHER" id="PTHR11240">
    <property type="entry name" value="RIBONUCLEASE T2"/>
    <property type="match status" value="1"/>
</dbReference>